<dbReference type="Gene3D" id="6.10.250.170">
    <property type="match status" value="1"/>
</dbReference>
<dbReference type="InterPro" id="IPR001753">
    <property type="entry name" value="Enoyl-CoA_hydra/iso"/>
</dbReference>
<keyword evidence="6" id="KW-0809">Transit peptide</keyword>
<dbReference type="GO" id="GO:0004165">
    <property type="term" value="F:delta(3)-delta(2)-enoyl-CoA isomerase activity"/>
    <property type="evidence" value="ECO:0007669"/>
    <property type="project" value="UniProtKB-EC"/>
</dbReference>
<evidence type="ECO:0000256" key="4">
    <source>
        <dbReference type="ARBA" id="ARBA00011233"/>
    </source>
</evidence>
<dbReference type="InterPro" id="IPR029045">
    <property type="entry name" value="ClpP/crotonase-like_dom_sf"/>
</dbReference>
<name>A0ABD3M922_9STRA</name>
<comment type="catalytic activity">
    <reaction evidence="13">
        <text>(3Z)-dodecenoyl-CoA = (2E)-dodecenoyl-CoA</text>
        <dbReference type="Rhea" id="RHEA:23716"/>
        <dbReference type="ChEBI" id="CHEBI:57330"/>
        <dbReference type="ChEBI" id="CHEBI:58543"/>
        <dbReference type="EC" id="5.3.3.8"/>
    </reaction>
    <physiologicalReaction direction="left-to-right" evidence="13">
        <dbReference type="Rhea" id="RHEA:23717"/>
    </physiologicalReaction>
</comment>
<evidence type="ECO:0000256" key="1">
    <source>
        <dbReference type="ARBA" id="ARBA00004305"/>
    </source>
</evidence>
<keyword evidence="10" id="KW-0413">Isomerase</keyword>
<dbReference type="GO" id="GO:0006631">
    <property type="term" value="P:fatty acid metabolic process"/>
    <property type="evidence" value="ECO:0007669"/>
    <property type="project" value="UniProtKB-KW"/>
</dbReference>
<comment type="catalytic activity">
    <reaction evidence="12">
        <text>(2E)-tetradecenoyl-CoA = (3Z)-tetradecenoyl-CoA</text>
        <dbReference type="Rhea" id="RHEA:29847"/>
        <dbReference type="ChEBI" id="CHEBI:61405"/>
        <dbReference type="ChEBI" id="CHEBI:61968"/>
    </reaction>
    <physiologicalReaction direction="right-to-left" evidence="12">
        <dbReference type="Rhea" id="RHEA:29849"/>
    </physiologicalReaction>
</comment>
<keyword evidence="8" id="KW-0443">Lipid metabolism</keyword>
<evidence type="ECO:0000256" key="7">
    <source>
        <dbReference type="ARBA" id="ARBA00022990"/>
    </source>
</evidence>
<evidence type="ECO:0000256" key="9">
    <source>
        <dbReference type="ARBA" id="ARBA00023128"/>
    </source>
</evidence>
<comment type="catalytic activity">
    <reaction evidence="11">
        <text>(3Z)-decenoyl-CoA = (2E)-decenoyl-CoA</text>
        <dbReference type="Rhea" id="RHEA:77195"/>
        <dbReference type="ChEBI" id="CHEBI:61406"/>
        <dbReference type="ChEBI" id="CHEBI:195601"/>
    </reaction>
    <physiologicalReaction direction="left-to-right" evidence="11">
        <dbReference type="Rhea" id="RHEA:77196"/>
    </physiologicalReaction>
</comment>
<dbReference type="GO" id="GO:0005759">
    <property type="term" value="C:mitochondrial matrix"/>
    <property type="evidence" value="ECO:0007669"/>
    <property type="project" value="UniProtKB-SubCell"/>
</dbReference>
<evidence type="ECO:0000256" key="10">
    <source>
        <dbReference type="ARBA" id="ARBA00023235"/>
    </source>
</evidence>
<evidence type="ECO:0000313" key="19">
    <source>
        <dbReference type="EMBL" id="KAL3760546.1"/>
    </source>
</evidence>
<organism evidence="19 20">
    <name type="scientific">Discostella pseudostelligera</name>
    <dbReference type="NCBI Taxonomy" id="259834"/>
    <lineage>
        <taxon>Eukaryota</taxon>
        <taxon>Sar</taxon>
        <taxon>Stramenopiles</taxon>
        <taxon>Ochrophyta</taxon>
        <taxon>Bacillariophyta</taxon>
        <taxon>Coscinodiscophyceae</taxon>
        <taxon>Thalassiosirophycidae</taxon>
        <taxon>Stephanodiscales</taxon>
        <taxon>Stephanodiscaceae</taxon>
        <taxon>Discostella</taxon>
    </lineage>
</organism>
<comment type="subcellular location">
    <subcellularLocation>
        <location evidence="1">Mitochondrion matrix</location>
    </subcellularLocation>
</comment>
<gene>
    <name evidence="19" type="ORF">ACHAWU_009507</name>
</gene>
<dbReference type="FunFam" id="3.90.226.10:FF:000034">
    <property type="entry name" value="Enoyl-CoA delta isomerase 1"/>
    <property type="match status" value="1"/>
</dbReference>
<dbReference type="Proteomes" id="UP001530293">
    <property type="component" value="Unassembled WGS sequence"/>
</dbReference>
<dbReference type="PROSITE" id="PS00166">
    <property type="entry name" value="ENOYL_COA_HYDRATASE"/>
    <property type="match status" value="1"/>
</dbReference>
<dbReference type="Gene3D" id="3.90.226.10">
    <property type="entry name" value="2-enoyl-CoA Hydratase, Chain A, domain 1"/>
    <property type="match status" value="1"/>
</dbReference>
<evidence type="ECO:0000256" key="5">
    <source>
        <dbReference type="ARBA" id="ARBA00022832"/>
    </source>
</evidence>
<comment type="caution">
    <text evidence="19">The sequence shown here is derived from an EMBL/GenBank/DDBJ whole genome shotgun (WGS) entry which is preliminary data.</text>
</comment>
<keyword evidence="5" id="KW-0276">Fatty acid metabolism</keyword>
<evidence type="ECO:0000256" key="2">
    <source>
        <dbReference type="ARBA" id="ARBA00005005"/>
    </source>
</evidence>
<dbReference type="PANTHER" id="PTHR11941:SF45">
    <property type="entry name" value="ENOYL-COA DELTA ISOMERASE 1, MITOCHONDRIAL"/>
    <property type="match status" value="1"/>
</dbReference>
<evidence type="ECO:0000256" key="17">
    <source>
        <dbReference type="ARBA" id="ARBA00083575"/>
    </source>
</evidence>
<evidence type="ECO:0000256" key="11">
    <source>
        <dbReference type="ARBA" id="ARBA00050938"/>
    </source>
</evidence>
<evidence type="ECO:0000256" key="15">
    <source>
        <dbReference type="ARBA" id="ARBA00056147"/>
    </source>
</evidence>
<comment type="subunit">
    <text evidence="4">Homotrimer.</text>
</comment>
<evidence type="ECO:0000256" key="13">
    <source>
        <dbReference type="ARBA" id="ARBA00052376"/>
    </source>
</evidence>
<evidence type="ECO:0000256" key="3">
    <source>
        <dbReference type="ARBA" id="ARBA00005254"/>
    </source>
</evidence>
<dbReference type="PANTHER" id="PTHR11941">
    <property type="entry name" value="ENOYL-COA HYDRATASE-RELATED"/>
    <property type="match status" value="1"/>
</dbReference>
<proteinExistence type="inferred from homology"/>
<evidence type="ECO:0000256" key="12">
    <source>
        <dbReference type="ARBA" id="ARBA00051293"/>
    </source>
</evidence>
<dbReference type="EMBL" id="JALLBG020000181">
    <property type="protein sequence ID" value="KAL3760546.1"/>
    <property type="molecule type" value="Genomic_DNA"/>
</dbReference>
<evidence type="ECO:0000256" key="8">
    <source>
        <dbReference type="ARBA" id="ARBA00023098"/>
    </source>
</evidence>
<dbReference type="InterPro" id="IPR018376">
    <property type="entry name" value="Enoyl-CoA_hyd/isom_CS"/>
</dbReference>
<comment type="catalytic activity">
    <reaction evidence="14">
        <text>(3Z)-octenoyl-CoA = (2E)-octenoyl-CoA</text>
        <dbReference type="Rhea" id="RHEA:46044"/>
        <dbReference type="ChEBI" id="CHEBI:62242"/>
        <dbReference type="ChEBI" id="CHEBI:85640"/>
    </reaction>
    <physiologicalReaction direction="left-to-right" evidence="14">
        <dbReference type="Rhea" id="RHEA:46045"/>
    </physiologicalReaction>
</comment>
<sequence>MNTVIRSQLLRFSVGRGQQFRFSTAAANGNDLVIGTVDETLGIAMLTMNRPPANSLSLEMNEAICTSLKTMESNPKIQSVILSSSNPKIFSAGLDVSELVSPHPDRLPKFWNSLQQLYLDLYGSRLAVVAAIQGHAPAAGCFLAMACDYRIMSSGDIGGEGGGDMKKRFVPTIGLNETQLGIAAPPWMGQLLVRTIGFRQAELALAMGTLFPPDRALSIGLVDAIESEQHGAESTIIEGLSELLPSISKDQASNPLMQKAFKQATTFAKIPPHARVASKLVTRQSHIHDMIATRDEDTAHFCGFVTQEAVQKNLIAYVEAMKSKSKKK</sequence>
<accession>A0ABD3M922</accession>
<dbReference type="CDD" id="cd06558">
    <property type="entry name" value="crotonase-like"/>
    <property type="match status" value="1"/>
</dbReference>
<comment type="similarity">
    <text evidence="3 18">Belongs to the enoyl-CoA hydratase/isomerase family.</text>
</comment>
<evidence type="ECO:0000313" key="20">
    <source>
        <dbReference type="Proteomes" id="UP001530293"/>
    </source>
</evidence>
<dbReference type="AlphaFoldDB" id="A0ABD3M922"/>
<keyword evidence="7" id="KW-0007">Acetylation</keyword>
<keyword evidence="9" id="KW-0496">Mitochondrion</keyword>
<evidence type="ECO:0000256" key="14">
    <source>
        <dbReference type="ARBA" id="ARBA00052542"/>
    </source>
</evidence>
<comment type="pathway">
    <text evidence="2">Lipid metabolism; fatty acid beta-oxidation.</text>
</comment>
<evidence type="ECO:0000256" key="18">
    <source>
        <dbReference type="RuleBase" id="RU003707"/>
    </source>
</evidence>
<evidence type="ECO:0000256" key="16">
    <source>
        <dbReference type="ARBA" id="ARBA00068317"/>
    </source>
</evidence>
<reference evidence="19 20" key="1">
    <citation type="submission" date="2024-10" db="EMBL/GenBank/DDBJ databases">
        <title>Updated reference genomes for cyclostephanoid diatoms.</title>
        <authorList>
            <person name="Roberts W.R."/>
            <person name="Alverson A.J."/>
        </authorList>
    </citation>
    <scope>NUCLEOTIDE SEQUENCE [LARGE SCALE GENOMIC DNA]</scope>
    <source>
        <strain evidence="19 20">AJA232-27</strain>
    </source>
</reference>
<protein>
    <recommendedName>
        <fullName evidence="16">Enoyl-CoA delta isomerase 1, mitochondrial</fullName>
    </recommendedName>
    <alternativeName>
        <fullName evidence="17">3,2-trans-enoyl-CoA isomerase</fullName>
    </alternativeName>
</protein>
<dbReference type="SUPFAM" id="SSF52096">
    <property type="entry name" value="ClpP/crotonase"/>
    <property type="match status" value="1"/>
</dbReference>
<keyword evidence="20" id="KW-1185">Reference proteome</keyword>
<dbReference type="Pfam" id="PF00378">
    <property type="entry name" value="ECH_1"/>
    <property type="match status" value="1"/>
</dbReference>
<evidence type="ECO:0000256" key="6">
    <source>
        <dbReference type="ARBA" id="ARBA00022946"/>
    </source>
</evidence>
<comment type="function">
    <text evidence="15">Key enzyme of fatty acid beta-oxidation. Able to isomerize both 3-cis (3Z) and 3-trans (3E) double bonds into the 2-trans (2E) form in a range of enoyl-CoA species, with a preference for (3Z)-enoyl-CoAs over (3E)-enoyl-CoAs. The catalytic efficiency of this enzyme is not affected by the fatty acyl chain length.</text>
</comment>